<evidence type="ECO:0000313" key="2">
    <source>
        <dbReference type="Proteomes" id="UP001499959"/>
    </source>
</evidence>
<reference evidence="2" key="1">
    <citation type="journal article" date="2019" name="Int. J. Syst. Evol. Microbiol.">
        <title>The Global Catalogue of Microorganisms (GCM) 10K type strain sequencing project: providing services to taxonomists for standard genome sequencing and annotation.</title>
        <authorList>
            <consortium name="The Broad Institute Genomics Platform"/>
            <consortium name="The Broad Institute Genome Sequencing Center for Infectious Disease"/>
            <person name="Wu L."/>
            <person name="Ma J."/>
        </authorList>
    </citation>
    <scope>NUCLEOTIDE SEQUENCE [LARGE SCALE GENOMIC DNA]</scope>
    <source>
        <strain evidence="2">JCM 18204</strain>
    </source>
</reference>
<name>A0ABP9C448_9GAMM</name>
<evidence type="ECO:0000313" key="1">
    <source>
        <dbReference type="EMBL" id="GAA4804556.1"/>
    </source>
</evidence>
<dbReference type="Proteomes" id="UP001499959">
    <property type="component" value="Unassembled WGS sequence"/>
</dbReference>
<dbReference type="EMBL" id="BAABJE010000021">
    <property type="protein sequence ID" value="GAA4804556.1"/>
    <property type="molecule type" value="Genomic_DNA"/>
</dbReference>
<accession>A0ABP9C448</accession>
<sequence>MEIGQSKNMNPMFFVFRVHNKNGELKDEGGGLIVIDSLDGHVWRDDEMVEYMYDFNNVI</sequence>
<comment type="caution">
    <text evidence="1">The sequence shown here is derived from an EMBL/GenBank/DDBJ whole genome shotgun (WGS) entry which is preliminary data.</text>
</comment>
<proteinExistence type="predicted"/>
<keyword evidence="2" id="KW-1185">Reference proteome</keyword>
<gene>
    <name evidence="1" type="ORF">GCM10023307_34000</name>
</gene>
<protein>
    <submittedName>
        <fullName evidence="1">Uncharacterized protein</fullName>
    </submittedName>
</protein>
<organism evidence="1 2">
    <name type="scientific">Lysobacter hankyongensis</name>
    <dbReference type="NCBI Taxonomy" id="1176535"/>
    <lineage>
        <taxon>Bacteria</taxon>
        <taxon>Pseudomonadati</taxon>
        <taxon>Pseudomonadota</taxon>
        <taxon>Gammaproteobacteria</taxon>
        <taxon>Lysobacterales</taxon>
        <taxon>Lysobacteraceae</taxon>
        <taxon>Lysobacter</taxon>
    </lineage>
</organism>